<dbReference type="Proteomes" id="UP001059773">
    <property type="component" value="Chromosome"/>
</dbReference>
<sequence length="66" mass="7491">MRIYHLGALFIVFITLGISIGYSIGRTEIFALVGFILGMFPIVIYRRAVIKKEIILQNKKNKTSCT</sequence>
<gene>
    <name evidence="2" type="ORF">NP439_04705</name>
</gene>
<keyword evidence="3" id="KW-1185">Reference proteome</keyword>
<evidence type="ECO:0000313" key="3">
    <source>
        <dbReference type="Proteomes" id="UP001059773"/>
    </source>
</evidence>
<dbReference type="EMBL" id="CP101914">
    <property type="protein sequence ID" value="UUI03997.1"/>
    <property type="molecule type" value="Genomic_DNA"/>
</dbReference>
<reference evidence="2" key="1">
    <citation type="submission" date="2022-07" db="EMBL/GenBank/DDBJ databases">
        <title>FELIX.</title>
        <authorList>
            <person name="Wan K.H."/>
            <person name="Park S."/>
            <person name="Lawrence Q."/>
            <person name="Eichenberger J.P."/>
            <person name="Booth B.W."/>
            <person name="Piaggio A.J."/>
            <person name="Chandler J.C."/>
            <person name="Franklin A.B."/>
            <person name="Celniker S.E."/>
        </authorList>
    </citation>
    <scope>NUCLEOTIDE SEQUENCE</scope>
    <source>
        <strain evidence="2">QA-1986 374</strain>
    </source>
</reference>
<evidence type="ECO:0000313" key="2">
    <source>
        <dbReference type="EMBL" id="UUI03997.1"/>
    </source>
</evidence>
<protein>
    <submittedName>
        <fullName evidence="2">Uncharacterized protein</fullName>
    </submittedName>
</protein>
<name>A0ABY5JYT4_9BACI</name>
<accession>A0ABY5JYT4</accession>
<keyword evidence="1" id="KW-0472">Membrane</keyword>
<organism evidence="2 3">
    <name type="scientific">Oceanobacillus jeddahense</name>
    <dbReference type="NCBI Taxonomy" id="1462527"/>
    <lineage>
        <taxon>Bacteria</taxon>
        <taxon>Bacillati</taxon>
        <taxon>Bacillota</taxon>
        <taxon>Bacilli</taxon>
        <taxon>Bacillales</taxon>
        <taxon>Bacillaceae</taxon>
        <taxon>Oceanobacillus</taxon>
    </lineage>
</organism>
<proteinExistence type="predicted"/>
<feature type="transmembrane region" description="Helical" evidence="1">
    <location>
        <begin position="7"/>
        <end position="24"/>
    </location>
</feature>
<evidence type="ECO:0000256" key="1">
    <source>
        <dbReference type="SAM" id="Phobius"/>
    </source>
</evidence>
<feature type="transmembrane region" description="Helical" evidence="1">
    <location>
        <begin position="30"/>
        <end position="49"/>
    </location>
</feature>
<keyword evidence="1" id="KW-1133">Transmembrane helix</keyword>
<dbReference type="RefSeq" id="WP_256709002.1">
    <property type="nucleotide sequence ID" value="NZ_CP101914.1"/>
</dbReference>
<keyword evidence="1" id="KW-0812">Transmembrane</keyword>